<gene>
    <name evidence="2" type="ORF">HUK68_10825</name>
</gene>
<dbReference type="PANTHER" id="PTHR43433">
    <property type="entry name" value="HYDROLASE, ALPHA/BETA FOLD FAMILY PROTEIN"/>
    <property type="match status" value="1"/>
</dbReference>
<dbReference type="GO" id="GO:0016787">
    <property type="term" value="F:hydrolase activity"/>
    <property type="evidence" value="ECO:0007669"/>
    <property type="project" value="UniProtKB-KW"/>
</dbReference>
<dbReference type="SUPFAM" id="SSF53474">
    <property type="entry name" value="alpha/beta-Hydrolases"/>
    <property type="match status" value="1"/>
</dbReference>
<dbReference type="Proteomes" id="UP000509579">
    <property type="component" value="Chromosome"/>
</dbReference>
<keyword evidence="3" id="KW-1185">Reference proteome</keyword>
<organism evidence="2 3">
    <name type="scientific">Comamonas antarctica</name>
    <dbReference type="NCBI Taxonomy" id="2743470"/>
    <lineage>
        <taxon>Bacteria</taxon>
        <taxon>Pseudomonadati</taxon>
        <taxon>Pseudomonadota</taxon>
        <taxon>Betaproteobacteria</taxon>
        <taxon>Burkholderiales</taxon>
        <taxon>Comamonadaceae</taxon>
        <taxon>Comamonas</taxon>
    </lineage>
</organism>
<dbReference type="Pfam" id="PF00561">
    <property type="entry name" value="Abhydrolase_1"/>
    <property type="match status" value="1"/>
</dbReference>
<dbReference type="RefSeq" id="WP_175504152.1">
    <property type="nucleotide sequence ID" value="NZ_CP054840.1"/>
</dbReference>
<evidence type="ECO:0000313" key="3">
    <source>
        <dbReference type="Proteomes" id="UP000509579"/>
    </source>
</evidence>
<feature type="domain" description="AB hydrolase-1" evidence="1">
    <location>
        <begin position="59"/>
        <end position="164"/>
    </location>
</feature>
<dbReference type="InterPro" id="IPR050471">
    <property type="entry name" value="AB_hydrolase"/>
</dbReference>
<evidence type="ECO:0000259" key="1">
    <source>
        <dbReference type="Pfam" id="PF00561"/>
    </source>
</evidence>
<protein>
    <submittedName>
        <fullName evidence="2">Alpha/beta fold hydrolase</fullName>
    </submittedName>
</protein>
<dbReference type="Gene3D" id="3.40.50.1820">
    <property type="entry name" value="alpha/beta hydrolase"/>
    <property type="match status" value="1"/>
</dbReference>
<evidence type="ECO:0000313" key="2">
    <source>
        <dbReference type="EMBL" id="QKV53345.1"/>
    </source>
</evidence>
<proteinExistence type="predicted"/>
<dbReference type="KEGG" id="aant:HUK68_10825"/>
<dbReference type="InterPro" id="IPR000073">
    <property type="entry name" value="AB_hydrolase_1"/>
</dbReference>
<sequence length="259" mass="28473">MPELYLGAKLHYEIYGPDAGAPPRLPVLLLAPGGLRSRIGLWRHTHDGRARNWPDPTVELARARQVVAMDQRNAGQSFALVGPQDGWDSFAADQLGLLDALGIERFHVLGACIGSSFALRLAELAPQRVASAVLQQPIGWSPRNAPLRRENFQVWVDGAADRLAGVPPAHLQALEQNLFGGEDFVFSVSRDFVRSTRTPLLVLAGNDVHHPAQISRELAELAPHAELIEKWRGESRRSAYLAGVLEFLDRSEQPPRISA</sequence>
<dbReference type="AlphaFoldDB" id="A0A6N1X682"/>
<dbReference type="InterPro" id="IPR029058">
    <property type="entry name" value="AB_hydrolase_fold"/>
</dbReference>
<keyword evidence="2" id="KW-0378">Hydrolase</keyword>
<accession>A0A6N1X682</accession>
<dbReference type="EMBL" id="CP054840">
    <property type="protein sequence ID" value="QKV53345.1"/>
    <property type="molecule type" value="Genomic_DNA"/>
</dbReference>
<reference evidence="2 3" key="1">
    <citation type="submission" date="2020-06" db="EMBL/GenBank/DDBJ databases">
        <title>Acidovorax antarctica sp. nov., isolated from Corinth ice sheet soil, Antarctic Fields Peninsula.</title>
        <authorList>
            <person name="Xu Q."/>
            <person name="Peng F."/>
        </authorList>
    </citation>
    <scope>NUCLEOTIDE SEQUENCE [LARGE SCALE GENOMIC DNA]</scope>
    <source>
        <strain evidence="2 3">16-35-5</strain>
    </source>
</reference>
<name>A0A6N1X682_9BURK</name>
<dbReference type="PANTHER" id="PTHR43433:SF5">
    <property type="entry name" value="AB HYDROLASE-1 DOMAIN-CONTAINING PROTEIN"/>
    <property type="match status" value="1"/>
</dbReference>